<evidence type="ECO:0000256" key="4">
    <source>
        <dbReference type="ARBA" id="ARBA00023163"/>
    </source>
</evidence>
<dbReference type="InterPro" id="IPR054600">
    <property type="entry name" value="TFA2_E-tether"/>
</dbReference>
<accession>A0A316UCF7</accession>
<evidence type="ECO:0000256" key="6">
    <source>
        <dbReference type="ARBA" id="ARBA00025581"/>
    </source>
</evidence>
<gene>
    <name evidence="10" type="ORF">BCV69DRAFT_312646</name>
</gene>
<dbReference type="GO" id="GO:0001097">
    <property type="term" value="F:TFIIH-class transcription factor complex binding"/>
    <property type="evidence" value="ECO:0007669"/>
    <property type="project" value="TreeGrafter"/>
</dbReference>
<keyword evidence="11" id="KW-1185">Reference proteome</keyword>
<keyword evidence="2 7" id="KW-0805">Transcription regulation</keyword>
<evidence type="ECO:0000313" key="11">
    <source>
        <dbReference type="Proteomes" id="UP000245942"/>
    </source>
</evidence>
<dbReference type="GO" id="GO:0003677">
    <property type="term" value="F:DNA binding"/>
    <property type="evidence" value="ECO:0007669"/>
    <property type="project" value="UniProtKB-UniRule"/>
</dbReference>
<keyword evidence="3 7" id="KW-0238">DNA-binding</keyword>
<dbReference type="GO" id="GO:0006367">
    <property type="term" value="P:transcription initiation at RNA polymerase II promoter"/>
    <property type="evidence" value="ECO:0007669"/>
    <property type="project" value="UniProtKB-UniRule"/>
</dbReference>
<feature type="region of interest" description="Disordered" evidence="8">
    <location>
        <begin position="214"/>
        <end position="261"/>
    </location>
</feature>
<dbReference type="InterPro" id="IPR016656">
    <property type="entry name" value="TFIIE-bsu"/>
</dbReference>
<protein>
    <recommendedName>
        <fullName evidence="7">Transcription initiation factor IIE subunit beta</fullName>
    </recommendedName>
</protein>
<dbReference type="InterPro" id="IPR003166">
    <property type="entry name" value="TFIIE_bsu_DNA-bd"/>
</dbReference>
<organism evidence="10 11">
    <name type="scientific">Pseudomicrostroma glucosiphilum</name>
    <dbReference type="NCBI Taxonomy" id="1684307"/>
    <lineage>
        <taxon>Eukaryota</taxon>
        <taxon>Fungi</taxon>
        <taxon>Dikarya</taxon>
        <taxon>Basidiomycota</taxon>
        <taxon>Ustilaginomycotina</taxon>
        <taxon>Exobasidiomycetes</taxon>
        <taxon>Microstromatales</taxon>
        <taxon>Microstromatales incertae sedis</taxon>
        <taxon>Pseudomicrostroma</taxon>
    </lineage>
</organism>
<evidence type="ECO:0000256" key="8">
    <source>
        <dbReference type="SAM" id="MobiDB-lite"/>
    </source>
</evidence>
<dbReference type="PIRSF" id="PIRSF016398">
    <property type="entry name" value="TFIIE-beta"/>
    <property type="match status" value="1"/>
</dbReference>
<reference evidence="10 11" key="1">
    <citation type="journal article" date="2018" name="Mol. Biol. Evol.">
        <title>Broad Genomic Sampling Reveals a Smut Pathogenic Ancestry of the Fungal Clade Ustilaginomycotina.</title>
        <authorList>
            <person name="Kijpornyongpan T."/>
            <person name="Mondo S.J."/>
            <person name="Barry K."/>
            <person name="Sandor L."/>
            <person name="Lee J."/>
            <person name="Lipzen A."/>
            <person name="Pangilinan J."/>
            <person name="LaButti K."/>
            <person name="Hainaut M."/>
            <person name="Henrissat B."/>
            <person name="Grigoriev I.V."/>
            <person name="Spatafora J.W."/>
            <person name="Aime M.C."/>
        </authorList>
    </citation>
    <scope>NUCLEOTIDE SEQUENCE [LARGE SCALE GENOMIC DNA]</scope>
    <source>
        <strain evidence="10 11">MCA 4718</strain>
    </source>
</reference>
<dbReference type="Pfam" id="PF18121">
    <property type="entry name" value="TFA2_Winged_2"/>
    <property type="match status" value="1"/>
</dbReference>
<evidence type="ECO:0000259" key="9">
    <source>
        <dbReference type="PROSITE" id="PS51351"/>
    </source>
</evidence>
<comment type="subcellular location">
    <subcellularLocation>
        <location evidence="1 7">Nucleus</location>
    </subcellularLocation>
</comment>
<dbReference type="PROSITE" id="PS51351">
    <property type="entry name" value="TFIIE_BETA_C"/>
    <property type="match status" value="1"/>
</dbReference>
<dbReference type="AlphaFoldDB" id="A0A316UCF7"/>
<evidence type="ECO:0000256" key="2">
    <source>
        <dbReference type="ARBA" id="ARBA00023015"/>
    </source>
</evidence>
<dbReference type="PANTHER" id="PTHR12716:SF8">
    <property type="entry name" value="TRANSCRIPTION INITIATION FACTOR IIE SUBUNIT BETA"/>
    <property type="match status" value="1"/>
</dbReference>
<dbReference type="OrthoDB" id="3907302at2759"/>
<dbReference type="GeneID" id="37016684"/>
<comment type="similarity">
    <text evidence="7">Belongs to the TFIIE beta subunit family.</text>
</comment>
<dbReference type="Proteomes" id="UP000245942">
    <property type="component" value="Unassembled WGS sequence"/>
</dbReference>
<dbReference type="Pfam" id="PF02186">
    <property type="entry name" value="TFIIE_beta"/>
    <property type="match status" value="1"/>
</dbReference>
<dbReference type="STRING" id="1684307.A0A316UCF7"/>
<feature type="domain" description="TFIIE beta" evidence="9">
    <location>
        <begin position="24"/>
        <end position="98"/>
    </location>
</feature>
<name>A0A316UCF7_9BASI</name>
<comment type="function">
    <text evidence="6 7">Recruits TFIIH to the initiation complex and stimulates the RNA polymerase II C-terminal domain kinase and DNA-dependent ATPase activities of TFIIH. Both TFIIH and TFIIE are required for promoter clearance by RNA polymerase.</text>
</comment>
<comment type="subunit">
    <text evidence="7">Tetramer of two alpha and two beta chains.</text>
</comment>
<dbReference type="Pfam" id="PF22254">
    <property type="entry name" value="TFA2_E-tether"/>
    <property type="match status" value="1"/>
</dbReference>
<keyword evidence="4 7" id="KW-0804">Transcription</keyword>
<keyword evidence="5 7" id="KW-0539">Nucleus</keyword>
<dbReference type="RefSeq" id="XP_025347855.1">
    <property type="nucleotide sequence ID" value="XM_025494950.1"/>
</dbReference>
<dbReference type="PANTHER" id="PTHR12716">
    <property type="entry name" value="TRANSCRIPTION INITIATION FACTOR IIE, BETA SUBUNIT"/>
    <property type="match status" value="1"/>
</dbReference>
<dbReference type="EMBL" id="KZ819327">
    <property type="protein sequence ID" value="PWN20695.1"/>
    <property type="molecule type" value="Genomic_DNA"/>
</dbReference>
<evidence type="ECO:0000256" key="5">
    <source>
        <dbReference type="ARBA" id="ARBA00023242"/>
    </source>
</evidence>
<dbReference type="InterPro" id="IPR040501">
    <property type="entry name" value="TFA2_Winged_2"/>
</dbReference>
<dbReference type="GO" id="GO:0005673">
    <property type="term" value="C:transcription factor TFIIE complex"/>
    <property type="evidence" value="ECO:0007669"/>
    <property type="project" value="UniProtKB-UniRule"/>
</dbReference>
<evidence type="ECO:0000313" key="10">
    <source>
        <dbReference type="EMBL" id="PWN20695.1"/>
    </source>
</evidence>
<evidence type="ECO:0000256" key="1">
    <source>
        <dbReference type="ARBA" id="ARBA00004123"/>
    </source>
</evidence>
<feature type="compositionally biased region" description="Basic and acidic residues" evidence="8">
    <location>
        <begin position="250"/>
        <end position="261"/>
    </location>
</feature>
<evidence type="ECO:0000256" key="7">
    <source>
        <dbReference type="PIRNR" id="PIRNR016398"/>
    </source>
</evidence>
<sequence length="261" mass="29107">MTSSATASSINSRLGPGQIYSQPSLTGAGQKDNTILVSALDALKLHKSPVRLEDFALTHGLTRLVEDEVLRERFKGHPRVEWNAKLDLWMYKPEHDLRSPRDLIALLEKRYTSETSRCAGMRLAELRESYPLAKEAVEDFAKTEPKQEREVLVLRGKDQSAKMVFWNEFRGEQAKGPDDEFRELWHQQKVPDAVDLARSLEADGLTSANLIASTATHSGAANRGGKRGGRGGKKGDSRGRKVRIQNTHLEGVDLSKDYTAQ</sequence>
<evidence type="ECO:0000256" key="3">
    <source>
        <dbReference type="ARBA" id="ARBA00023125"/>
    </source>
</evidence>
<proteinExistence type="inferred from homology"/>